<dbReference type="Gene3D" id="3.30.710.10">
    <property type="entry name" value="Potassium Channel Kv1.1, Chain A"/>
    <property type="match status" value="1"/>
</dbReference>
<protein>
    <submittedName>
        <fullName evidence="4">Kelch repeat and BTB domain-containing protein 13</fullName>
    </submittedName>
</protein>
<evidence type="ECO:0000313" key="5">
    <source>
        <dbReference type="Proteomes" id="UP001178508"/>
    </source>
</evidence>
<dbReference type="InterPro" id="IPR015915">
    <property type="entry name" value="Kelch-typ_b-propeller"/>
</dbReference>
<dbReference type="Proteomes" id="UP001178508">
    <property type="component" value="Chromosome 1"/>
</dbReference>
<accession>A0AAV1EIZ6</accession>
<organism evidence="4 5">
    <name type="scientific">Xyrichtys novacula</name>
    <name type="common">Pearly razorfish</name>
    <name type="synonym">Hemipteronotus novacula</name>
    <dbReference type="NCBI Taxonomy" id="13765"/>
    <lineage>
        <taxon>Eukaryota</taxon>
        <taxon>Metazoa</taxon>
        <taxon>Chordata</taxon>
        <taxon>Craniata</taxon>
        <taxon>Vertebrata</taxon>
        <taxon>Euteleostomi</taxon>
        <taxon>Actinopterygii</taxon>
        <taxon>Neopterygii</taxon>
        <taxon>Teleostei</taxon>
        <taxon>Neoteleostei</taxon>
        <taxon>Acanthomorphata</taxon>
        <taxon>Eupercaria</taxon>
        <taxon>Labriformes</taxon>
        <taxon>Labridae</taxon>
        <taxon>Xyrichtys</taxon>
    </lineage>
</organism>
<dbReference type="InterPro" id="IPR052392">
    <property type="entry name" value="Kelch-BTB_domain-containing"/>
</dbReference>
<dbReference type="SUPFAM" id="SSF54695">
    <property type="entry name" value="POZ domain"/>
    <property type="match status" value="1"/>
</dbReference>
<dbReference type="Pfam" id="PF00651">
    <property type="entry name" value="BTB"/>
    <property type="match status" value="1"/>
</dbReference>
<evidence type="ECO:0000313" key="4">
    <source>
        <dbReference type="EMBL" id="CAJ1048688.1"/>
    </source>
</evidence>
<proteinExistence type="predicted"/>
<dbReference type="InterPro" id="IPR011333">
    <property type="entry name" value="SKP1/BTB/POZ_sf"/>
</dbReference>
<dbReference type="InterPro" id="IPR000210">
    <property type="entry name" value="BTB/POZ_dom"/>
</dbReference>
<keyword evidence="2" id="KW-0677">Repeat</keyword>
<dbReference type="SMART" id="SM00612">
    <property type="entry name" value="Kelch"/>
    <property type="match status" value="2"/>
</dbReference>
<dbReference type="PROSITE" id="PS50097">
    <property type="entry name" value="BTB"/>
    <property type="match status" value="1"/>
</dbReference>
<dbReference type="PANTHER" id="PTHR46375">
    <property type="entry name" value="KELCH REPEAT AND BTB DOMAIN-CONTAINING PROTEIN 13-RELATED"/>
    <property type="match status" value="1"/>
</dbReference>
<dbReference type="SUPFAM" id="SSF117281">
    <property type="entry name" value="Kelch motif"/>
    <property type="match status" value="1"/>
</dbReference>
<dbReference type="Pfam" id="PF01344">
    <property type="entry name" value="Kelch_1"/>
    <property type="match status" value="2"/>
</dbReference>
<dbReference type="Gene3D" id="2.120.10.80">
    <property type="entry name" value="Kelch-type beta propeller"/>
    <property type="match status" value="1"/>
</dbReference>
<sequence>MKIHIRDLAEPCSEGMESSSRDLKEFSSCPQPGPCKPPNSLRVWIDCSSFMVDRGVLSENCEYFRALFQSGMRESLQDEIQLRCVGVLGFLVLLQVLNGERPMLDSDQIVEAIECTAFLQVPALTKHLINIINSENCLLMYHTAATFGVWDLSHSSALFIRDLYPDLQEDVLTLPQTLVDYIKSLQPSCYMAVCSHSPSSELLQDPQRTICYLDETSRDWKVLTHLPMCTSTTMAGVAVLDNKLYIVGGVYDVSKKVVEGGFCYCPAANTWTTICGPQQLRYNFTLIGHEGCLYALGGESNMKPLSSVEMFRVSNQSWSSVSPLPVSSASVVSAVTMNRIFICLWRGKGATEIHEYLPEQDKWILVSTLIRQHSYGLCMVAHGDNLFVMRNGPCEDFLQCAMERYNLSSGQWTPMLGLYGNSKSSLFTAVVRGDSVFTLSRQATAEFTVEEQTWRLKRQMEGFGRIGSIYTFLMRLPKTRVLLTGKSVDQIQNKNLRDLRRCSRLPSECPDHL</sequence>
<dbReference type="PANTHER" id="PTHR46375:SF5">
    <property type="entry name" value="KELCH REPEAT AND BTB DOMAIN-CONTAINING PROTEIN 13-RELATED"/>
    <property type="match status" value="1"/>
</dbReference>
<name>A0AAV1EIZ6_XYRNO</name>
<reference evidence="4" key="1">
    <citation type="submission" date="2023-08" db="EMBL/GenBank/DDBJ databases">
        <authorList>
            <person name="Alioto T."/>
            <person name="Alioto T."/>
            <person name="Gomez Garrido J."/>
        </authorList>
    </citation>
    <scope>NUCLEOTIDE SEQUENCE</scope>
</reference>
<evidence type="ECO:0000256" key="2">
    <source>
        <dbReference type="ARBA" id="ARBA00022737"/>
    </source>
</evidence>
<keyword evidence="5" id="KW-1185">Reference proteome</keyword>
<dbReference type="EMBL" id="OY660864">
    <property type="protein sequence ID" value="CAJ1048688.1"/>
    <property type="molecule type" value="Genomic_DNA"/>
</dbReference>
<evidence type="ECO:0000256" key="1">
    <source>
        <dbReference type="ARBA" id="ARBA00022441"/>
    </source>
</evidence>
<feature type="domain" description="BTB" evidence="3">
    <location>
        <begin position="39"/>
        <end position="106"/>
    </location>
</feature>
<evidence type="ECO:0000259" key="3">
    <source>
        <dbReference type="PROSITE" id="PS50097"/>
    </source>
</evidence>
<dbReference type="AlphaFoldDB" id="A0AAV1EIZ6"/>
<keyword evidence="1" id="KW-0880">Kelch repeat</keyword>
<dbReference type="InterPro" id="IPR006652">
    <property type="entry name" value="Kelch_1"/>
</dbReference>
<dbReference type="CDD" id="cd18486">
    <property type="entry name" value="BACK_KBTBD13"/>
    <property type="match status" value="1"/>
</dbReference>
<gene>
    <name evidence="4" type="ORF">XNOV1_A034289</name>
</gene>